<evidence type="ECO:0000256" key="3">
    <source>
        <dbReference type="ARBA" id="ARBA00022723"/>
    </source>
</evidence>
<feature type="domain" description="Rieske" evidence="7">
    <location>
        <begin position="44"/>
        <end position="151"/>
    </location>
</feature>
<dbReference type="Pfam" id="PF00848">
    <property type="entry name" value="Ring_hydroxyl_A"/>
    <property type="match status" value="1"/>
</dbReference>
<dbReference type="PRINTS" id="PR00090">
    <property type="entry name" value="RNGDIOXGNASE"/>
</dbReference>
<evidence type="ECO:0000256" key="5">
    <source>
        <dbReference type="ARBA" id="ARBA00023004"/>
    </source>
</evidence>
<proteinExistence type="predicted"/>
<comment type="cofactor">
    <cofactor evidence="1">
        <name>Fe cation</name>
        <dbReference type="ChEBI" id="CHEBI:24875"/>
    </cofactor>
</comment>
<evidence type="ECO:0000259" key="7">
    <source>
        <dbReference type="PROSITE" id="PS51296"/>
    </source>
</evidence>
<evidence type="ECO:0000256" key="6">
    <source>
        <dbReference type="ARBA" id="ARBA00023014"/>
    </source>
</evidence>
<dbReference type="PANTHER" id="PTHR43756">
    <property type="entry name" value="CHOLINE MONOOXYGENASE, CHLOROPLASTIC"/>
    <property type="match status" value="1"/>
</dbReference>
<dbReference type="CDD" id="cd08884">
    <property type="entry name" value="RHO_alpha_C_GbcA-like"/>
    <property type="match status" value="1"/>
</dbReference>
<evidence type="ECO:0000256" key="4">
    <source>
        <dbReference type="ARBA" id="ARBA00023002"/>
    </source>
</evidence>
<keyword evidence="2" id="KW-0001">2Fe-2S</keyword>
<dbReference type="Gene3D" id="2.102.10.10">
    <property type="entry name" value="Rieske [2Fe-2S] iron-sulphur domain"/>
    <property type="match status" value="1"/>
</dbReference>
<dbReference type="SUPFAM" id="SSF50022">
    <property type="entry name" value="ISP domain"/>
    <property type="match status" value="1"/>
</dbReference>
<keyword evidence="4" id="KW-0560">Oxidoreductase</keyword>
<evidence type="ECO:0000256" key="1">
    <source>
        <dbReference type="ARBA" id="ARBA00001962"/>
    </source>
</evidence>
<dbReference type="InterPro" id="IPR036922">
    <property type="entry name" value="Rieske_2Fe-2S_sf"/>
</dbReference>
<keyword evidence="3" id="KW-0479">Metal-binding</keyword>
<dbReference type="PANTHER" id="PTHR43756:SF5">
    <property type="entry name" value="CHOLINE MONOOXYGENASE, CHLOROPLASTIC"/>
    <property type="match status" value="1"/>
</dbReference>
<dbReference type="InterPro" id="IPR017941">
    <property type="entry name" value="Rieske_2Fe-2S"/>
</dbReference>
<gene>
    <name evidence="8" type="ORF">UFOPK3376_01470</name>
</gene>
<dbReference type="AlphaFoldDB" id="A0A6J7EB53"/>
<dbReference type="SUPFAM" id="SSF55961">
    <property type="entry name" value="Bet v1-like"/>
    <property type="match status" value="1"/>
</dbReference>
<dbReference type="PROSITE" id="PS51296">
    <property type="entry name" value="RIESKE"/>
    <property type="match status" value="1"/>
</dbReference>
<dbReference type="GO" id="GO:0051537">
    <property type="term" value="F:2 iron, 2 sulfur cluster binding"/>
    <property type="evidence" value="ECO:0007669"/>
    <property type="project" value="UniProtKB-KW"/>
</dbReference>
<dbReference type="Gene3D" id="3.90.380.10">
    <property type="entry name" value="Naphthalene 1,2-dioxygenase Alpha Subunit, Chain A, domain 1"/>
    <property type="match status" value="1"/>
</dbReference>
<evidence type="ECO:0000256" key="2">
    <source>
        <dbReference type="ARBA" id="ARBA00022714"/>
    </source>
</evidence>
<keyword evidence="5" id="KW-0408">Iron</keyword>
<organism evidence="8">
    <name type="scientific">freshwater metagenome</name>
    <dbReference type="NCBI Taxonomy" id="449393"/>
    <lineage>
        <taxon>unclassified sequences</taxon>
        <taxon>metagenomes</taxon>
        <taxon>ecological metagenomes</taxon>
    </lineage>
</organism>
<sequence length="413" mass="45498">MLPPAERMRALLEGRRPAYSLQRELYVDTELYELELEHIWGREWVFAGHGIEIPGPGDYLTLPIGHYNIIVLRGADGVVRALHNVCRHRGSMLCDQAQGSVQRRIVCPYHQWSYELDGRLARARKTDAGFEPNDHGLVQASCEMVGGMIFVSVAESPPDFAPVASLVGRYLAPFDLEHAKVAFSSTIVEDSNWKLVLENNRECYHCKGAHPELCATFPEAPLHSGGGEGDDLAALQQIVERCEAMGLPSAFTASADHQYRAMRLPLLGTARSMTHDGEPAVARRFGHLPADNIGDVLLYHYPSTWNHFVADHAVTFRMLPIGPMQTQLTTTWLVPGSAEAGVDYDVESLTSVWLATNAQDKVLVERAQRGVRSPAYRPGPYSTAEEEGVIQLIDWYATSMQGALGDGLQGAPA</sequence>
<protein>
    <submittedName>
        <fullName evidence="8">Unannotated protein</fullName>
    </submittedName>
</protein>
<evidence type="ECO:0000313" key="8">
    <source>
        <dbReference type="EMBL" id="CAB4880427.1"/>
    </source>
</evidence>
<dbReference type="CDD" id="cd03469">
    <property type="entry name" value="Rieske_RO_Alpha_N"/>
    <property type="match status" value="1"/>
</dbReference>
<dbReference type="GO" id="GO:0016491">
    <property type="term" value="F:oxidoreductase activity"/>
    <property type="evidence" value="ECO:0007669"/>
    <property type="project" value="UniProtKB-KW"/>
</dbReference>
<accession>A0A6J7EB53</accession>
<name>A0A6J7EB53_9ZZZZ</name>
<reference evidence="8" key="1">
    <citation type="submission" date="2020-05" db="EMBL/GenBank/DDBJ databases">
        <authorList>
            <person name="Chiriac C."/>
            <person name="Salcher M."/>
            <person name="Ghai R."/>
            <person name="Kavagutti S V."/>
        </authorList>
    </citation>
    <scope>NUCLEOTIDE SEQUENCE</scope>
</reference>
<dbReference type="Pfam" id="PF00355">
    <property type="entry name" value="Rieske"/>
    <property type="match status" value="1"/>
</dbReference>
<dbReference type="InterPro" id="IPR015879">
    <property type="entry name" value="Ring_hydroxy_dOase_asu_C_dom"/>
</dbReference>
<dbReference type="GO" id="GO:0005506">
    <property type="term" value="F:iron ion binding"/>
    <property type="evidence" value="ECO:0007669"/>
    <property type="project" value="InterPro"/>
</dbReference>
<keyword evidence="6" id="KW-0411">Iron-sulfur</keyword>
<dbReference type="InterPro" id="IPR001663">
    <property type="entry name" value="Rng_hydr_dOase-A"/>
</dbReference>
<dbReference type="EMBL" id="CAFBLP010000033">
    <property type="protein sequence ID" value="CAB4880427.1"/>
    <property type="molecule type" value="Genomic_DNA"/>
</dbReference>